<dbReference type="RefSeq" id="WP_156006398.1">
    <property type="nucleotide sequence ID" value="NZ_CP046276.1"/>
</dbReference>
<protein>
    <submittedName>
        <fullName evidence="7">ABC transporter permease</fullName>
    </submittedName>
</protein>
<evidence type="ECO:0000256" key="4">
    <source>
        <dbReference type="ARBA" id="ARBA00023136"/>
    </source>
</evidence>
<gene>
    <name evidence="7" type="ORF">STABA_v1c05750</name>
</gene>
<feature type="transmembrane region" description="Helical" evidence="5">
    <location>
        <begin position="112"/>
        <end position="139"/>
    </location>
</feature>
<keyword evidence="3 5" id="KW-1133">Transmembrane helix</keyword>
<feature type="transmembrane region" description="Helical" evidence="5">
    <location>
        <begin position="72"/>
        <end position="92"/>
    </location>
</feature>
<dbReference type="AlphaFoldDB" id="A0A6I6CCE3"/>
<name>A0A6I6CCE3_9MOLU</name>
<feature type="transmembrane region" description="Helical" evidence="5">
    <location>
        <begin position="216"/>
        <end position="235"/>
    </location>
</feature>
<dbReference type="Proteomes" id="UP000424468">
    <property type="component" value="Chromosome"/>
</dbReference>
<sequence>MKNKTDNQKNYKVIFKHKKKLLVFKQLFKLIAKAFFKNVRGPLFSYVIPIFFTTIFYFLFSGQITTNKGSAILGYIALPCLTILTSLSASIVEWKNSVFLKRIDTTGISKKNFIFCIWSFYFLVSWSGVFLEILAGLAIGRNDVIELYKNLDWGYFILAISLITLMAIGIATLIGGNLSDDGANQGISMIVYFITIFFSGVMLDPRLYESVGSARYFTYFIALKYPVAILLFSQYKDGNWNDAGFNTGRWNPLEDAKFHDFTSTWQPVLGSLLIVIALFVISALTFKWNKKR</sequence>
<feature type="domain" description="ABC-2 type transporter transmembrane" evidence="6">
    <location>
        <begin position="67"/>
        <end position="282"/>
    </location>
</feature>
<organism evidence="7 8">
    <name type="scientific">Spiroplasma tabanidicola</name>
    <dbReference type="NCBI Taxonomy" id="324079"/>
    <lineage>
        <taxon>Bacteria</taxon>
        <taxon>Bacillati</taxon>
        <taxon>Mycoplasmatota</taxon>
        <taxon>Mollicutes</taxon>
        <taxon>Entomoplasmatales</taxon>
        <taxon>Spiroplasmataceae</taxon>
        <taxon>Spiroplasma</taxon>
    </lineage>
</organism>
<dbReference type="InterPro" id="IPR013525">
    <property type="entry name" value="ABC2_TM"/>
</dbReference>
<keyword evidence="8" id="KW-1185">Reference proteome</keyword>
<evidence type="ECO:0000313" key="7">
    <source>
        <dbReference type="EMBL" id="QGS51938.1"/>
    </source>
</evidence>
<proteinExistence type="predicted"/>
<evidence type="ECO:0000313" key="8">
    <source>
        <dbReference type="Proteomes" id="UP000424468"/>
    </source>
</evidence>
<dbReference type="EMBL" id="CP046276">
    <property type="protein sequence ID" value="QGS51938.1"/>
    <property type="molecule type" value="Genomic_DNA"/>
</dbReference>
<comment type="subcellular location">
    <subcellularLocation>
        <location evidence="1">Membrane</location>
        <topology evidence="1">Multi-pass membrane protein</topology>
    </subcellularLocation>
</comment>
<reference evidence="7 8" key="1">
    <citation type="submission" date="2019-11" db="EMBL/GenBank/DDBJ databases">
        <title>Complete genome sequence of Spiroplasma tabanidicola TAUS-1 (DSM 22603).</title>
        <authorList>
            <person name="Huang C.-T."/>
            <person name="Lin Y.-C."/>
            <person name="Kuo C.-H."/>
        </authorList>
    </citation>
    <scope>NUCLEOTIDE SEQUENCE [LARGE SCALE GENOMIC DNA]</scope>
    <source>
        <strain evidence="7 8">TAUS-1</strain>
    </source>
</reference>
<evidence type="ECO:0000256" key="2">
    <source>
        <dbReference type="ARBA" id="ARBA00022692"/>
    </source>
</evidence>
<feature type="transmembrane region" description="Helical" evidence="5">
    <location>
        <begin position="151"/>
        <end position="174"/>
    </location>
</feature>
<dbReference type="GO" id="GO:0016020">
    <property type="term" value="C:membrane"/>
    <property type="evidence" value="ECO:0007669"/>
    <property type="project" value="UniProtKB-SubCell"/>
</dbReference>
<dbReference type="OrthoDB" id="388470at2"/>
<evidence type="ECO:0000256" key="1">
    <source>
        <dbReference type="ARBA" id="ARBA00004141"/>
    </source>
</evidence>
<keyword evidence="2 5" id="KW-0812">Transmembrane</keyword>
<feature type="transmembrane region" description="Helical" evidence="5">
    <location>
        <begin position="43"/>
        <end position="60"/>
    </location>
</feature>
<evidence type="ECO:0000256" key="5">
    <source>
        <dbReference type="SAM" id="Phobius"/>
    </source>
</evidence>
<feature type="transmembrane region" description="Helical" evidence="5">
    <location>
        <begin position="186"/>
        <end position="204"/>
    </location>
</feature>
<evidence type="ECO:0000259" key="6">
    <source>
        <dbReference type="Pfam" id="PF12698"/>
    </source>
</evidence>
<accession>A0A6I6CCE3</accession>
<dbReference type="Pfam" id="PF12698">
    <property type="entry name" value="ABC2_membrane_3"/>
    <property type="match status" value="1"/>
</dbReference>
<dbReference type="KEGG" id="stab:STABA_v1c05750"/>
<keyword evidence="4 5" id="KW-0472">Membrane</keyword>
<evidence type="ECO:0000256" key="3">
    <source>
        <dbReference type="ARBA" id="ARBA00022989"/>
    </source>
</evidence>
<feature type="transmembrane region" description="Helical" evidence="5">
    <location>
        <begin position="268"/>
        <end position="286"/>
    </location>
</feature>
<dbReference type="GO" id="GO:0140359">
    <property type="term" value="F:ABC-type transporter activity"/>
    <property type="evidence" value="ECO:0007669"/>
    <property type="project" value="InterPro"/>
</dbReference>